<name>A0A9P7EP33_9AGAM</name>
<keyword evidence="3" id="KW-1185">Reference proteome</keyword>
<feature type="compositionally biased region" description="Polar residues" evidence="1">
    <location>
        <begin position="140"/>
        <end position="163"/>
    </location>
</feature>
<proteinExistence type="predicted"/>
<organism evidence="2 3">
    <name type="scientific">Suillus subaureus</name>
    <dbReference type="NCBI Taxonomy" id="48587"/>
    <lineage>
        <taxon>Eukaryota</taxon>
        <taxon>Fungi</taxon>
        <taxon>Dikarya</taxon>
        <taxon>Basidiomycota</taxon>
        <taxon>Agaricomycotina</taxon>
        <taxon>Agaricomycetes</taxon>
        <taxon>Agaricomycetidae</taxon>
        <taxon>Boletales</taxon>
        <taxon>Suillineae</taxon>
        <taxon>Suillaceae</taxon>
        <taxon>Suillus</taxon>
    </lineage>
</organism>
<accession>A0A9P7EP33</accession>
<gene>
    <name evidence="2" type="ORF">BJ212DRAFT_1294669</name>
</gene>
<dbReference type="EMBL" id="JABBWG010000001">
    <property type="protein sequence ID" value="KAG1827376.1"/>
    <property type="molecule type" value="Genomic_DNA"/>
</dbReference>
<dbReference type="RefSeq" id="XP_041200223.1">
    <property type="nucleotide sequence ID" value="XM_041332230.1"/>
</dbReference>
<feature type="compositionally biased region" description="Polar residues" evidence="1">
    <location>
        <begin position="176"/>
        <end position="189"/>
    </location>
</feature>
<feature type="compositionally biased region" description="Basic and acidic residues" evidence="1">
    <location>
        <begin position="130"/>
        <end position="139"/>
    </location>
</feature>
<sequence length="196" mass="21695">MKLINLRRSQHLGQLTLGRNCITAYAATIPSLSESQSAIGNDILMLSHQLATMDASQGQTCVIEQHGTYSQRVLILNASRRLWNKRAIHNEIEPGYDYHRKPHIPYLIGKVEPAKATKVLHFKFKGSQPEVKENSKDVSQRQPSSGAPRTCTRASLSMKPTGSTTGGALVWLVQRTLPQRKSSQPNPTTVVGRESI</sequence>
<evidence type="ECO:0000313" key="3">
    <source>
        <dbReference type="Proteomes" id="UP000807769"/>
    </source>
</evidence>
<dbReference type="GeneID" id="64626247"/>
<evidence type="ECO:0000256" key="1">
    <source>
        <dbReference type="SAM" id="MobiDB-lite"/>
    </source>
</evidence>
<comment type="caution">
    <text evidence="2">The sequence shown here is derived from an EMBL/GenBank/DDBJ whole genome shotgun (WGS) entry which is preliminary data.</text>
</comment>
<feature type="region of interest" description="Disordered" evidence="1">
    <location>
        <begin position="128"/>
        <end position="196"/>
    </location>
</feature>
<reference evidence="2" key="1">
    <citation type="journal article" date="2020" name="New Phytol.">
        <title>Comparative genomics reveals dynamic genome evolution in host specialist ectomycorrhizal fungi.</title>
        <authorList>
            <person name="Lofgren L.A."/>
            <person name="Nguyen N.H."/>
            <person name="Vilgalys R."/>
            <person name="Ruytinx J."/>
            <person name="Liao H.L."/>
            <person name="Branco S."/>
            <person name="Kuo A."/>
            <person name="LaButti K."/>
            <person name="Lipzen A."/>
            <person name="Andreopoulos W."/>
            <person name="Pangilinan J."/>
            <person name="Riley R."/>
            <person name="Hundley H."/>
            <person name="Na H."/>
            <person name="Barry K."/>
            <person name="Grigoriev I.V."/>
            <person name="Stajich J.E."/>
            <person name="Kennedy P.G."/>
        </authorList>
    </citation>
    <scope>NUCLEOTIDE SEQUENCE</scope>
    <source>
        <strain evidence="2">MN1</strain>
    </source>
</reference>
<dbReference type="Proteomes" id="UP000807769">
    <property type="component" value="Unassembled WGS sequence"/>
</dbReference>
<evidence type="ECO:0000313" key="2">
    <source>
        <dbReference type="EMBL" id="KAG1827376.1"/>
    </source>
</evidence>
<protein>
    <submittedName>
        <fullName evidence="2">Uncharacterized protein</fullName>
    </submittedName>
</protein>
<dbReference type="AlphaFoldDB" id="A0A9P7EP33"/>